<evidence type="ECO:0000259" key="1">
    <source>
        <dbReference type="Pfam" id="PF22691"/>
    </source>
</evidence>
<evidence type="ECO:0000313" key="3">
    <source>
        <dbReference type="Proteomes" id="UP000250299"/>
    </source>
</evidence>
<dbReference type="AlphaFoldDB" id="A0A2Z4REA1"/>
<dbReference type="InterPro" id="IPR002155">
    <property type="entry name" value="Thiolase"/>
</dbReference>
<dbReference type="OrthoDB" id="9785768at2"/>
<protein>
    <recommendedName>
        <fullName evidence="1">Thiolase C-terminal domain-containing protein</fullName>
    </recommendedName>
</protein>
<proteinExistence type="predicted"/>
<dbReference type="PANTHER" id="PTHR42870">
    <property type="entry name" value="ACETYL-COA C-ACETYLTRANSFERASE"/>
    <property type="match status" value="1"/>
</dbReference>
<dbReference type="PIRSF" id="PIRSF000429">
    <property type="entry name" value="Ac-CoA_Ac_transf"/>
    <property type="match status" value="1"/>
</dbReference>
<dbReference type="InterPro" id="IPR016039">
    <property type="entry name" value="Thiolase-like"/>
</dbReference>
<gene>
    <name evidence="2" type="ORF">DKY63_04310</name>
</gene>
<dbReference type="InterPro" id="IPR055140">
    <property type="entry name" value="Thiolase_C_2"/>
</dbReference>
<evidence type="ECO:0000313" key="2">
    <source>
        <dbReference type="EMBL" id="AWY39169.1"/>
    </source>
</evidence>
<dbReference type="PANTHER" id="PTHR42870:SF1">
    <property type="entry name" value="NON-SPECIFIC LIPID-TRANSFER PROTEIN-LIKE 2"/>
    <property type="match status" value="1"/>
</dbReference>
<dbReference type="CDD" id="cd00829">
    <property type="entry name" value="SCP-x_thiolase"/>
    <property type="match status" value="1"/>
</dbReference>
<feature type="domain" description="Thiolase C-terminal" evidence="1">
    <location>
        <begin position="240"/>
        <end position="361"/>
    </location>
</feature>
<accession>A0A2Z4REA1</accession>
<dbReference type="SUPFAM" id="SSF53901">
    <property type="entry name" value="Thiolase-like"/>
    <property type="match status" value="2"/>
</dbReference>
<dbReference type="GO" id="GO:0003988">
    <property type="term" value="F:acetyl-CoA C-acyltransferase activity"/>
    <property type="evidence" value="ECO:0007669"/>
    <property type="project" value="UniProtKB-ARBA"/>
</dbReference>
<dbReference type="Pfam" id="PF22691">
    <property type="entry name" value="Thiolase_C_1"/>
    <property type="match status" value="1"/>
</dbReference>
<organism evidence="2 3">
    <name type="scientific">Pseudomonas putida</name>
    <name type="common">Arthrobacter siderocapsulatus</name>
    <dbReference type="NCBI Taxonomy" id="303"/>
    <lineage>
        <taxon>Bacteria</taxon>
        <taxon>Pseudomonadati</taxon>
        <taxon>Pseudomonadota</taxon>
        <taxon>Gammaproteobacteria</taxon>
        <taxon>Pseudomonadales</taxon>
        <taxon>Pseudomonadaceae</taxon>
        <taxon>Pseudomonas</taxon>
    </lineage>
</organism>
<name>A0A2Z4REA1_PSEPU</name>
<dbReference type="EMBL" id="CP029693">
    <property type="protein sequence ID" value="AWY39169.1"/>
    <property type="molecule type" value="Genomic_DNA"/>
</dbReference>
<reference evidence="2 3" key="1">
    <citation type="submission" date="2018-05" db="EMBL/GenBank/DDBJ databases">
        <title>Whole genome sequence of Pseudomonas putida JBC17.</title>
        <authorList>
            <person name="Lee Y.H."/>
            <person name="David K."/>
        </authorList>
    </citation>
    <scope>NUCLEOTIDE SEQUENCE [LARGE SCALE GENOMIC DNA]</scope>
    <source>
        <strain evidence="2 3">JBC17</strain>
    </source>
</reference>
<dbReference type="Proteomes" id="UP000250299">
    <property type="component" value="Chromosome"/>
</dbReference>
<dbReference type="RefSeq" id="WP_110962951.1">
    <property type="nucleotide sequence ID" value="NZ_CP029693.1"/>
</dbReference>
<dbReference type="Gene3D" id="3.40.47.10">
    <property type="match status" value="1"/>
</dbReference>
<sequence>MQRCVNVIGVGMSPFSPVELGPDPPALLGTTLVGTTIRQALGDAGLCASNVAAVYAVTGRLASATLQRALQHVGLAHAPLSHFPPDSADGSALLARACQDIRQGLAESILVLGIQEAPAMPAPDQWSERVGTTARAYMARYLTRRETFAMIAVKARRHAELNPLAAYKGVLTMDQVLEAEVIADPLTRPQVAWASTGVAAVLLCSGDFAARLGNGAVVGVAAQACVSPQQVSGLDQGSTYADVNYEVSVAAARELYEQAGRGPQDIAVCELHDASTVNELLLYEALGFCPEGNAEKLVEDGDNTYGGNLVVNPSGGLLTLGLSTAASALAQSIELVHQLRGSAGRRQVADAQLALQHQTGSDGTVTTSLFQRD</sequence>